<feature type="compositionally biased region" description="Polar residues" evidence="7">
    <location>
        <begin position="510"/>
        <end position="528"/>
    </location>
</feature>
<dbReference type="InterPro" id="IPR039362">
    <property type="entry name" value="ATG29_sf"/>
</dbReference>
<dbReference type="Proteomes" id="UP001172684">
    <property type="component" value="Unassembled WGS sequence"/>
</dbReference>
<feature type="domain" description="Atg29 N-terminal" evidence="8">
    <location>
        <begin position="46"/>
        <end position="99"/>
    </location>
</feature>
<keyword evidence="4" id="KW-0813">Transport</keyword>
<feature type="compositionally biased region" description="Acidic residues" evidence="7">
    <location>
        <begin position="341"/>
        <end position="357"/>
    </location>
</feature>
<feature type="compositionally biased region" description="Gly residues" evidence="7">
    <location>
        <begin position="553"/>
        <end position="564"/>
    </location>
</feature>
<feature type="region of interest" description="Disordered" evidence="7">
    <location>
        <begin position="541"/>
        <end position="564"/>
    </location>
</feature>
<keyword evidence="6" id="KW-0072">Autophagy</keyword>
<evidence type="ECO:0000256" key="7">
    <source>
        <dbReference type="SAM" id="MobiDB-lite"/>
    </source>
</evidence>
<comment type="subcellular location">
    <subcellularLocation>
        <location evidence="1">Preautophagosomal structure</location>
    </subcellularLocation>
</comment>
<feature type="compositionally biased region" description="Pro residues" evidence="7">
    <location>
        <begin position="1"/>
        <end position="11"/>
    </location>
</feature>
<feature type="compositionally biased region" description="Polar residues" evidence="7">
    <location>
        <begin position="464"/>
        <end position="475"/>
    </location>
</feature>
<comment type="similarity">
    <text evidence="2">Belongs to the ATG29 family.</text>
</comment>
<dbReference type="EMBL" id="JAPDRL010000024">
    <property type="protein sequence ID" value="KAJ9665907.1"/>
    <property type="molecule type" value="Genomic_DNA"/>
</dbReference>
<evidence type="ECO:0000313" key="9">
    <source>
        <dbReference type="EMBL" id="KAJ9665907.1"/>
    </source>
</evidence>
<comment type="caution">
    <text evidence="9">The sequence shown here is derived from an EMBL/GenBank/DDBJ whole genome shotgun (WGS) entry which is preliminary data.</text>
</comment>
<feature type="region of interest" description="Disordered" evidence="7">
    <location>
        <begin position="1"/>
        <end position="42"/>
    </location>
</feature>
<sequence>MSPPPPNPSAPPASSHSRNPSLTNPPKPQRTSSKRVPAPSAPSTHFTLLIRLPFPRGAFIDPPQTDWNAAKDRALWKTISKSPRTSDLDWGELSQRFGVSQTFLLQQAAWLYERHLSHVRAQMRRVGGAGAGAGVGAVPAAPSPTPTPTPTPTPGMGSGSGGAGTVGGVAMKRTGSGASRAPSVLSQRPTASPVPRGEGGVPGTPRPGGKLASYTAVHGRKLLIRDADAAPLSRTPSTTTITQSRHFLPPSPRQPLRTSFRSSFPPPRRTSPTLETTAETENSGTRPPASPSPPPASSGSSSSDSEADNTGAANAGLRRSQLFKRPPRFGARGVKPALSAVDDESQPGEDYDNEDSAEFLPFANPVVRQPPPSQQQLQDPSATLRHPLPIRHNSTRERPGTARAITEPPQRPLSAVGKARAKQPSAAALAPITYPSSSATSASSTSSAPPLPTATGHSPHHDTASSTPHSNSASRPATALSPRHRASLARGALSPLSPGMRGTGRDGSEGTPSMGSSFSDLDAESVTQSALEEALLSGMQKGMGSRISVFGRVVGGGGGGGRGG</sequence>
<feature type="region of interest" description="Disordered" evidence="7">
    <location>
        <begin position="130"/>
        <end position="212"/>
    </location>
</feature>
<evidence type="ECO:0000259" key="8">
    <source>
        <dbReference type="Pfam" id="PF18388"/>
    </source>
</evidence>
<feature type="compositionally biased region" description="Polar residues" evidence="7">
    <location>
        <begin position="234"/>
        <end position="245"/>
    </location>
</feature>
<name>A0ABQ9NUW1_9PEZI</name>
<dbReference type="Pfam" id="PF18388">
    <property type="entry name" value="ATG29_N"/>
    <property type="match status" value="1"/>
</dbReference>
<feature type="compositionally biased region" description="Pro residues" evidence="7">
    <location>
        <begin position="141"/>
        <end position="153"/>
    </location>
</feature>
<protein>
    <recommendedName>
        <fullName evidence="3">Autophagy-related protein 29</fullName>
    </recommendedName>
</protein>
<feature type="compositionally biased region" description="Low complexity" evidence="7">
    <location>
        <begin position="12"/>
        <end position="21"/>
    </location>
</feature>
<feature type="compositionally biased region" description="Low complexity" evidence="7">
    <location>
        <begin position="430"/>
        <end position="448"/>
    </location>
</feature>
<evidence type="ECO:0000313" key="10">
    <source>
        <dbReference type="Proteomes" id="UP001172684"/>
    </source>
</evidence>
<dbReference type="InterPro" id="IPR040666">
    <property type="entry name" value="Atg29_N"/>
</dbReference>
<accession>A0ABQ9NUW1</accession>
<evidence type="ECO:0000256" key="1">
    <source>
        <dbReference type="ARBA" id="ARBA00004329"/>
    </source>
</evidence>
<evidence type="ECO:0000256" key="4">
    <source>
        <dbReference type="ARBA" id="ARBA00022448"/>
    </source>
</evidence>
<dbReference type="Gene3D" id="1.10.10.2570">
    <property type="match status" value="1"/>
</dbReference>
<dbReference type="PANTHER" id="PTHR40012">
    <property type="entry name" value="AUTOPHAGY-RELATED PROTEIN 29"/>
    <property type="match status" value="1"/>
</dbReference>
<feature type="region of interest" description="Disordered" evidence="7">
    <location>
        <begin position="227"/>
        <end position="528"/>
    </location>
</feature>
<evidence type="ECO:0000256" key="3">
    <source>
        <dbReference type="ARBA" id="ARBA00013784"/>
    </source>
</evidence>
<organism evidence="9 10">
    <name type="scientific">Coniosporium apollinis</name>
    <dbReference type="NCBI Taxonomy" id="61459"/>
    <lineage>
        <taxon>Eukaryota</taxon>
        <taxon>Fungi</taxon>
        <taxon>Dikarya</taxon>
        <taxon>Ascomycota</taxon>
        <taxon>Pezizomycotina</taxon>
        <taxon>Dothideomycetes</taxon>
        <taxon>Dothideomycetes incertae sedis</taxon>
        <taxon>Coniosporium</taxon>
    </lineage>
</organism>
<evidence type="ECO:0000256" key="6">
    <source>
        <dbReference type="ARBA" id="ARBA00023006"/>
    </source>
</evidence>
<feature type="compositionally biased region" description="Polar residues" evidence="7">
    <location>
        <begin position="274"/>
        <end position="285"/>
    </location>
</feature>
<keyword evidence="10" id="KW-1185">Reference proteome</keyword>
<gene>
    <name evidence="9" type="ORF">H2201_004031</name>
</gene>
<evidence type="ECO:0000256" key="2">
    <source>
        <dbReference type="ARBA" id="ARBA00010082"/>
    </source>
</evidence>
<dbReference type="InterPro" id="IPR039113">
    <property type="entry name" value="ATG29"/>
</dbReference>
<dbReference type="PANTHER" id="PTHR40012:SF1">
    <property type="entry name" value="AUTOPHAGY-RELATED PROTEIN 29"/>
    <property type="match status" value="1"/>
</dbReference>
<evidence type="ECO:0000256" key="5">
    <source>
        <dbReference type="ARBA" id="ARBA00022927"/>
    </source>
</evidence>
<keyword evidence="5" id="KW-0653">Protein transport</keyword>
<reference evidence="9" key="1">
    <citation type="submission" date="2022-10" db="EMBL/GenBank/DDBJ databases">
        <title>Culturing micro-colonial fungi from biological soil crusts in the Mojave desert and describing Neophaeococcomyces mojavensis, and introducing the new genera and species Taxawa tesnikishii.</title>
        <authorList>
            <person name="Kurbessoian T."/>
            <person name="Stajich J.E."/>
        </authorList>
    </citation>
    <scope>NUCLEOTIDE SEQUENCE</scope>
    <source>
        <strain evidence="9">TK_1</strain>
    </source>
</reference>
<feature type="compositionally biased region" description="Gly residues" evidence="7">
    <location>
        <begin position="156"/>
        <end position="167"/>
    </location>
</feature>
<proteinExistence type="inferred from homology"/>